<sequence>MAVGKLVSRIQTSLGQFELDVDLTLPTQGVSVIFGPSGSGKTTLLRAIAGLQQCNGEISFNDEDWQGAGPYRKTAQRPLAYVFQEASLFPHMSVEQNLDFAERYSLTRDHASKRSDLITLFDISHTLNRKPEQVSGGERQRAAIVRALLRQPDLLLLDEPLASLDDARKHDVLPYLEKLKNDFELPIIYVTHSAYEAARLGDYIVALDKGLVVSQGSLWDVIRDPLFPGDISREAGTIMTGTVDRIDTQWHLAYIDTGSASFITVPANDLNTGDSVRLWIRASDISLSHQPLEENSISNSLPCVIEDICHDPNPALMIVRLKTSSSATLITRITRQSADQLNLKQQMTIYAHIKTAALI</sequence>
<gene>
    <name evidence="12" type="primary">modC</name>
    <name evidence="12" type="ORF">NBRC116585_07890</name>
</gene>
<keyword evidence="4" id="KW-0997">Cell inner membrane</keyword>
<dbReference type="SUPFAM" id="SSF50331">
    <property type="entry name" value="MOP-like"/>
    <property type="match status" value="1"/>
</dbReference>
<keyword evidence="6 12" id="KW-0067">ATP-binding</keyword>
<keyword evidence="5" id="KW-0547">Nucleotide-binding</keyword>
<proteinExistence type="predicted"/>
<dbReference type="InterPro" id="IPR027417">
    <property type="entry name" value="P-loop_NTPase"/>
</dbReference>
<accession>A0ABP9ZX07</accession>
<dbReference type="InterPro" id="IPR017871">
    <property type="entry name" value="ABC_transporter-like_CS"/>
</dbReference>
<evidence type="ECO:0000256" key="5">
    <source>
        <dbReference type="ARBA" id="ARBA00022741"/>
    </source>
</evidence>
<dbReference type="InterPro" id="IPR011868">
    <property type="entry name" value="ModC_ABC_ATP-bd"/>
</dbReference>
<dbReference type="PANTHER" id="PTHR43514:SF10">
    <property type="entry name" value="MOLYBDENUM IMPORT ATP-BINDING PROTEIN MODC 2"/>
    <property type="match status" value="1"/>
</dbReference>
<evidence type="ECO:0000256" key="8">
    <source>
        <dbReference type="ARBA" id="ARBA00023136"/>
    </source>
</evidence>
<evidence type="ECO:0000313" key="12">
    <source>
        <dbReference type="EMBL" id="GAA6144672.1"/>
    </source>
</evidence>
<keyword evidence="1" id="KW-0813">Transport</keyword>
<organism evidence="12 13">
    <name type="scientific">Thalassolituus maritimus</name>
    <dbReference type="NCBI Taxonomy" id="484498"/>
    <lineage>
        <taxon>Bacteria</taxon>
        <taxon>Pseudomonadati</taxon>
        <taxon>Pseudomonadota</taxon>
        <taxon>Gammaproteobacteria</taxon>
        <taxon>Oceanospirillales</taxon>
        <taxon>Oceanospirillaceae</taxon>
        <taxon>Thalassolituus</taxon>
    </lineage>
</organism>
<dbReference type="SMART" id="SM00382">
    <property type="entry name" value="AAA"/>
    <property type="match status" value="1"/>
</dbReference>
<dbReference type="InterPro" id="IPR003593">
    <property type="entry name" value="AAA+_ATPase"/>
</dbReference>
<dbReference type="PANTHER" id="PTHR43514">
    <property type="entry name" value="ABC TRANSPORTER I FAMILY MEMBER 10"/>
    <property type="match status" value="1"/>
</dbReference>
<dbReference type="Gene3D" id="3.40.50.300">
    <property type="entry name" value="P-loop containing nucleotide triphosphate hydrolases"/>
    <property type="match status" value="1"/>
</dbReference>
<evidence type="ECO:0000256" key="2">
    <source>
        <dbReference type="ARBA" id="ARBA00022475"/>
    </source>
</evidence>
<protein>
    <submittedName>
        <fullName evidence="12">Molybdenum ABC transporter ATP-binding protein</fullName>
    </submittedName>
</protein>
<dbReference type="PROSITE" id="PS00211">
    <property type="entry name" value="ABC_TRANSPORTER_1"/>
    <property type="match status" value="1"/>
</dbReference>
<dbReference type="EMBL" id="BAABWH010000002">
    <property type="protein sequence ID" value="GAA6144672.1"/>
    <property type="molecule type" value="Genomic_DNA"/>
</dbReference>
<evidence type="ECO:0000256" key="9">
    <source>
        <dbReference type="PROSITE-ProRule" id="PRU01213"/>
    </source>
</evidence>
<evidence type="ECO:0000256" key="6">
    <source>
        <dbReference type="ARBA" id="ARBA00022840"/>
    </source>
</evidence>
<dbReference type="PROSITE" id="PS50893">
    <property type="entry name" value="ABC_TRANSPORTER_2"/>
    <property type="match status" value="1"/>
</dbReference>
<keyword evidence="8" id="KW-0472">Membrane</keyword>
<dbReference type="InterPro" id="IPR008995">
    <property type="entry name" value="Mo/tungstate-bd_C_term_dom"/>
</dbReference>
<dbReference type="Proteomes" id="UP001481413">
    <property type="component" value="Unassembled WGS sequence"/>
</dbReference>
<evidence type="ECO:0000259" key="10">
    <source>
        <dbReference type="PROSITE" id="PS50893"/>
    </source>
</evidence>
<evidence type="ECO:0000256" key="1">
    <source>
        <dbReference type="ARBA" id="ARBA00022448"/>
    </source>
</evidence>
<feature type="domain" description="Mop" evidence="11">
    <location>
        <begin position="294"/>
        <end position="359"/>
    </location>
</feature>
<dbReference type="Pfam" id="PF03459">
    <property type="entry name" value="TOBE"/>
    <property type="match status" value="1"/>
</dbReference>
<reference evidence="12 13" key="1">
    <citation type="submission" date="2024-04" db="EMBL/GenBank/DDBJ databases">
        <title>Draft genome sequence of Thalassolituus maritimus NBRC 116585.</title>
        <authorList>
            <person name="Miyakawa T."/>
            <person name="Kusuya Y."/>
            <person name="Miura T."/>
        </authorList>
    </citation>
    <scope>NUCLEOTIDE SEQUENCE [LARGE SCALE GENOMIC DNA]</scope>
    <source>
        <strain evidence="12 13">5NW40-0001</strain>
    </source>
</reference>
<dbReference type="NCBIfam" id="TIGR02142">
    <property type="entry name" value="modC_ABC"/>
    <property type="match status" value="1"/>
</dbReference>
<keyword evidence="13" id="KW-1185">Reference proteome</keyword>
<dbReference type="InterPro" id="IPR004606">
    <property type="entry name" value="Mop_domain"/>
</dbReference>
<feature type="domain" description="ABC transporter" evidence="10">
    <location>
        <begin position="1"/>
        <end position="234"/>
    </location>
</feature>
<keyword evidence="2" id="KW-1003">Cell membrane</keyword>
<dbReference type="RefSeq" id="WP_353293616.1">
    <property type="nucleotide sequence ID" value="NZ_BAABWH010000002.1"/>
</dbReference>
<name>A0ABP9ZX07_9GAMM</name>
<evidence type="ECO:0000256" key="7">
    <source>
        <dbReference type="ARBA" id="ARBA00022967"/>
    </source>
</evidence>
<keyword evidence="3 9" id="KW-0500">Molybdenum</keyword>
<dbReference type="InterPro" id="IPR003439">
    <property type="entry name" value="ABC_transporter-like_ATP-bd"/>
</dbReference>
<dbReference type="GO" id="GO:0005524">
    <property type="term" value="F:ATP binding"/>
    <property type="evidence" value="ECO:0007669"/>
    <property type="project" value="UniProtKB-KW"/>
</dbReference>
<evidence type="ECO:0000256" key="4">
    <source>
        <dbReference type="ARBA" id="ARBA00022519"/>
    </source>
</evidence>
<dbReference type="PROSITE" id="PS51866">
    <property type="entry name" value="MOP"/>
    <property type="match status" value="1"/>
</dbReference>
<dbReference type="SUPFAM" id="SSF52540">
    <property type="entry name" value="P-loop containing nucleoside triphosphate hydrolases"/>
    <property type="match status" value="1"/>
</dbReference>
<dbReference type="Gene3D" id="2.40.50.100">
    <property type="match status" value="1"/>
</dbReference>
<evidence type="ECO:0000256" key="3">
    <source>
        <dbReference type="ARBA" id="ARBA00022505"/>
    </source>
</evidence>
<evidence type="ECO:0000259" key="11">
    <source>
        <dbReference type="PROSITE" id="PS51866"/>
    </source>
</evidence>
<dbReference type="InterPro" id="IPR005116">
    <property type="entry name" value="Transp-assoc_OB_typ1"/>
</dbReference>
<dbReference type="InterPro" id="IPR050334">
    <property type="entry name" value="Molybdenum_import_ModC"/>
</dbReference>
<keyword evidence="7" id="KW-1278">Translocase</keyword>
<dbReference type="Pfam" id="PF00005">
    <property type="entry name" value="ABC_tran"/>
    <property type="match status" value="1"/>
</dbReference>
<comment type="caution">
    <text evidence="12">The sequence shown here is derived from an EMBL/GenBank/DDBJ whole genome shotgun (WGS) entry which is preliminary data.</text>
</comment>
<evidence type="ECO:0000313" key="13">
    <source>
        <dbReference type="Proteomes" id="UP001481413"/>
    </source>
</evidence>